<proteinExistence type="predicted"/>
<organism evidence="1 2">
    <name type="scientific">Phormidium pseudopriestleyi FRX01</name>
    <dbReference type="NCBI Taxonomy" id="1759528"/>
    <lineage>
        <taxon>Bacteria</taxon>
        <taxon>Bacillati</taxon>
        <taxon>Cyanobacteriota</taxon>
        <taxon>Cyanophyceae</taxon>
        <taxon>Oscillatoriophycideae</taxon>
        <taxon>Oscillatoriales</taxon>
        <taxon>Oscillatoriaceae</taxon>
        <taxon>Phormidium</taxon>
    </lineage>
</organism>
<keyword evidence="2" id="KW-1185">Reference proteome</keyword>
<evidence type="ECO:0000313" key="1">
    <source>
        <dbReference type="EMBL" id="MBO0350589.1"/>
    </source>
</evidence>
<evidence type="ECO:0000313" key="2">
    <source>
        <dbReference type="Proteomes" id="UP000664844"/>
    </source>
</evidence>
<sequence>NDSRANFPDLTTCNLSYFQSNVPNSDAEHLILVALTLNPSPILGEGLRVRASPILGEACPEP</sequence>
<dbReference type="RefSeq" id="WP_207089063.1">
    <property type="nucleotide sequence ID" value="NZ_JAFLQW010000428.1"/>
</dbReference>
<accession>A0ABS3FUC0</accession>
<feature type="non-terminal residue" evidence="1">
    <location>
        <position position="1"/>
    </location>
</feature>
<comment type="caution">
    <text evidence="1">The sequence shown here is derived from an EMBL/GenBank/DDBJ whole genome shotgun (WGS) entry which is preliminary data.</text>
</comment>
<dbReference type="EMBL" id="JAFLQW010000428">
    <property type="protein sequence ID" value="MBO0350589.1"/>
    <property type="molecule type" value="Genomic_DNA"/>
</dbReference>
<gene>
    <name evidence="1" type="ORF">J0895_16100</name>
</gene>
<dbReference type="Proteomes" id="UP000664844">
    <property type="component" value="Unassembled WGS sequence"/>
</dbReference>
<reference evidence="1 2" key="1">
    <citation type="submission" date="2021-03" db="EMBL/GenBank/DDBJ databases">
        <title>Metabolic Capacity of the Antarctic Cyanobacterium Phormidium pseudopriestleyi that Sustains Oxygenic Photosynthesis in the Presence of Hydrogen Sulfide.</title>
        <authorList>
            <person name="Lumian J.E."/>
            <person name="Jungblut A.D."/>
            <person name="Dillon M.L."/>
            <person name="Hawes I."/>
            <person name="Doran P.T."/>
            <person name="Mackey T.J."/>
            <person name="Dick G.J."/>
            <person name="Grettenberger C.L."/>
            <person name="Sumner D.Y."/>
        </authorList>
    </citation>
    <scope>NUCLEOTIDE SEQUENCE [LARGE SCALE GENOMIC DNA]</scope>
    <source>
        <strain evidence="1 2">FRX01</strain>
    </source>
</reference>
<name>A0ABS3FUC0_9CYAN</name>
<protein>
    <submittedName>
        <fullName evidence="1">Uncharacterized protein</fullName>
    </submittedName>
</protein>